<organism evidence="2 3">
    <name type="scientific">Cephalotrichum gorgonifer</name>
    <dbReference type="NCBI Taxonomy" id="2041049"/>
    <lineage>
        <taxon>Eukaryota</taxon>
        <taxon>Fungi</taxon>
        <taxon>Dikarya</taxon>
        <taxon>Ascomycota</taxon>
        <taxon>Pezizomycotina</taxon>
        <taxon>Sordariomycetes</taxon>
        <taxon>Hypocreomycetidae</taxon>
        <taxon>Microascales</taxon>
        <taxon>Microascaceae</taxon>
        <taxon>Cephalotrichum</taxon>
    </lineage>
</organism>
<comment type="caution">
    <text evidence="2">The sequence shown here is derived from an EMBL/GenBank/DDBJ whole genome shotgun (WGS) entry which is preliminary data.</text>
</comment>
<feature type="region of interest" description="Disordered" evidence="1">
    <location>
        <begin position="221"/>
        <end position="259"/>
    </location>
</feature>
<proteinExistence type="predicted"/>
<feature type="region of interest" description="Disordered" evidence="1">
    <location>
        <begin position="1"/>
        <end position="165"/>
    </location>
</feature>
<evidence type="ECO:0000313" key="2">
    <source>
        <dbReference type="EMBL" id="SPO03588.1"/>
    </source>
</evidence>
<dbReference type="Proteomes" id="UP001187682">
    <property type="component" value="Unassembled WGS sequence"/>
</dbReference>
<sequence length="259" mass="26674">MTFKRKATSDPGPWHSSQGPPTKKTRVADLSGDDQAGPVALASRDDDSAWDPDSNVGPTAPRGEDNPAAATTSVADADAGPIIQYARTPVPDACPQDGPASSLASPSTIRPAQTPLPDSRPPISGSSSVPEPPSVALPTLAASLDPPSGNAQCATIGSGTATASPGPVGVAIAVGEPTTLLRPKFSDAPAYCNLCSKKERKKSNARNIPWEEFNRTLGNPVAFRESCPGEAEEPAHDSNSEDVFHDCESGEDEDSVPGK</sequence>
<evidence type="ECO:0000313" key="3">
    <source>
        <dbReference type="Proteomes" id="UP001187682"/>
    </source>
</evidence>
<name>A0AAE8N1A0_9PEZI</name>
<protein>
    <submittedName>
        <fullName evidence="2">Uncharacterized protein</fullName>
    </submittedName>
</protein>
<reference evidence="2" key="1">
    <citation type="submission" date="2018-03" db="EMBL/GenBank/DDBJ databases">
        <authorList>
            <person name="Guldener U."/>
        </authorList>
    </citation>
    <scope>NUCLEOTIDE SEQUENCE</scope>
</reference>
<dbReference type="EMBL" id="ONZQ02000008">
    <property type="protein sequence ID" value="SPO03588.1"/>
    <property type="molecule type" value="Genomic_DNA"/>
</dbReference>
<gene>
    <name evidence="2" type="ORF">DNG_06271</name>
</gene>
<feature type="compositionally biased region" description="Acidic residues" evidence="1">
    <location>
        <begin position="249"/>
        <end position="259"/>
    </location>
</feature>
<keyword evidence="3" id="KW-1185">Reference proteome</keyword>
<feature type="compositionally biased region" description="Basic and acidic residues" evidence="1">
    <location>
        <begin position="233"/>
        <end position="248"/>
    </location>
</feature>
<evidence type="ECO:0000256" key="1">
    <source>
        <dbReference type="SAM" id="MobiDB-lite"/>
    </source>
</evidence>
<dbReference type="AlphaFoldDB" id="A0AAE8N1A0"/>
<feature type="compositionally biased region" description="Polar residues" evidence="1">
    <location>
        <begin position="149"/>
        <end position="163"/>
    </location>
</feature>
<feature type="compositionally biased region" description="Low complexity" evidence="1">
    <location>
        <begin position="68"/>
        <end position="79"/>
    </location>
</feature>
<feature type="compositionally biased region" description="Polar residues" evidence="1">
    <location>
        <begin position="102"/>
        <end position="111"/>
    </location>
</feature>
<accession>A0AAE8N1A0</accession>